<evidence type="ECO:0000256" key="1">
    <source>
        <dbReference type="SAM" id="MobiDB-lite"/>
    </source>
</evidence>
<proteinExistence type="predicted"/>
<dbReference type="Pfam" id="PF00010">
    <property type="entry name" value="HLH"/>
    <property type="match status" value="1"/>
</dbReference>
<protein>
    <recommendedName>
        <fullName evidence="2">BHLH domain-containing protein</fullName>
    </recommendedName>
</protein>
<reference evidence="3" key="1">
    <citation type="submission" date="2022-01" db="EMBL/GenBank/DDBJ databases">
        <authorList>
            <person name="King R."/>
        </authorList>
    </citation>
    <scope>NUCLEOTIDE SEQUENCE</scope>
</reference>
<feature type="compositionally biased region" description="Basic residues" evidence="1">
    <location>
        <begin position="541"/>
        <end position="555"/>
    </location>
</feature>
<dbReference type="GO" id="GO:0045944">
    <property type="term" value="P:positive regulation of transcription by RNA polymerase II"/>
    <property type="evidence" value="ECO:0007669"/>
    <property type="project" value="TreeGrafter"/>
</dbReference>
<dbReference type="InterPro" id="IPR011598">
    <property type="entry name" value="bHLH_dom"/>
</dbReference>
<accession>A0A9N9TES6</accession>
<dbReference type="GO" id="GO:0070888">
    <property type="term" value="F:E-box binding"/>
    <property type="evidence" value="ECO:0007669"/>
    <property type="project" value="TreeGrafter"/>
</dbReference>
<dbReference type="GO" id="GO:0005634">
    <property type="term" value="C:nucleus"/>
    <property type="evidence" value="ECO:0007669"/>
    <property type="project" value="TreeGrafter"/>
</dbReference>
<dbReference type="EMBL" id="OU898284">
    <property type="protein sequence ID" value="CAG9840108.1"/>
    <property type="molecule type" value="Genomic_DNA"/>
</dbReference>
<dbReference type="InterPro" id="IPR036638">
    <property type="entry name" value="HLH_DNA-bd_sf"/>
</dbReference>
<feature type="domain" description="BHLH" evidence="2">
    <location>
        <begin position="568"/>
        <end position="620"/>
    </location>
</feature>
<evidence type="ECO:0000313" key="3">
    <source>
        <dbReference type="EMBL" id="CAG9840108.1"/>
    </source>
</evidence>
<dbReference type="PANTHER" id="PTHR19290">
    <property type="entry name" value="BASIC HELIX-LOOP-HELIX PROTEIN NEUROGENIN-RELATED"/>
    <property type="match status" value="1"/>
</dbReference>
<dbReference type="OrthoDB" id="5969565at2759"/>
<organism evidence="3 4">
    <name type="scientific">Diabrotica balteata</name>
    <name type="common">Banded cucumber beetle</name>
    <dbReference type="NCBI Taxonomy" id="107213"/>
    <lineage>
        <taxon>Eukaryota</taxon>
        <taxon>Metazoa</taxon>
        <taxon>Ecdysozoa</taxon>
        <taxon>Arthropoda</taxon>
        <taxon>Hexapoda</taxon>
        <taxon>Insecta</taxon>
        <taxon>Pterygota</taxon>
        <taxon>Neoptera</taxon>
        <taxon>Endopterygota</taxon>
        <taxon>Coleoptera</taxon>
        <taxon>Polyphaga</taxon>
        <taxon>Cucujiformia</taxon>
        <taxon>Chrysomeloidea</taxon>
        <taxon>Chrysomelidae</taxon>
        <taxon>Galerucinae</taxon>
        <taxon>Diabroticina</taxon>
        <taxon>Diabroticites</taxon>
        <taxon>Diabrotica</taxon>
    </lineage>
</organism>
<evidence type="ECO:0000313" key="4">
    <source>
        <dbReference type="Proteomes" id="UP001153709"/>
    </source>
</evidence>
<dbReference type="Proteomes" id="UP001153709">
    <property type="component" value="Chromosome 9"/>
</dbReference>
<dbReference type="Gene3D" id="4.10.280.10">
    <property type="entry name" value="Helix-loop-helix DNA-binding domain"/>
    <property type="match status" value="1"/>
</dbReference>
<dbReference type="GO" id="GO:0007423">
    <property type="term" value="P:sensory organ development"/>
    <property type="evidence" value="ECO:0007669"/>
    <property type="project" value="TreeGrafter"/>
</dbReference>
<dbReference type="InterPro" id="IPR050359">
    <property type="entry name" value="bHLH_transcription_factors"/>
</dbReference>
<evidence type="ECO:0000259" key="2">
    <source>
        <dbReference type="PROSITE" id="PS50888"/>
    </source>
</evidence>
<dbReference type="GO" id="GO:0061564">
    <property type="term" value="P:axon development"/>
    <property type="evidence" value="ECO:0007669"/>
    <property type="project" value="TreeGrafter"/>
</dbReference>
<dbReference type="AlphaFoldDB" id="A0A9N9TES6"/>
<dbReference type="SUPFAM" id="SSF47459">
    <property type="entry name" value="HLH, helix-loop-helix DNA-binding domain"/>
    <property type="match status" value="1"/>
</dbReference>
<dbReference type="PROSITE" id="PS50888">
    <property type="entry name" value="BHLH"/>
    <property type="match status" value="1"/>
</dbReference>
<dbReference type="CDD" id="cd11428">
    <property type="entry name" value="bHLH_TS_NGN"/>
    <property type="match status" value="1"/>
</dbReference>
<feature type="region of interest" description="Disordered" evidence="1">
    <location>
        <begin position="535"/>
        <end position="558"/>
    </location>
</feature>
<name>A0A9N9TES6_DIABA</name>
<dbReference type="GO" id="GO:0000981">
    <property type="term" value="F:DNA-binding transcription factor activity, RNA polymerase II-specific"/>
    <property type="evidence" value="ECO:0007669"/>
    <property type="project" value="TreeGrafter"/>
</dbReference>
<sequence length="739" mass="85397">MRRLLKKEIQKLCDEIQLLGLSEKNKRHREDQVNRYSLKRLPDAPSCGHRGKKNYSLLKMQDINSFHSAFYSEKTKASQDAFILKYCTAEQPKRTRPGDGSRHIKGVTYQYCIETTAGNRLQICRNTFINVLGITKRRVEGSTLALKGLRQMCGQPAFSTKKKLKLKKNEAILQTLKAEYTVHTTHAKEFFNLLKKDELNVAIMSYDMQTNMPLPKLPDQSVYNSRQLYCYNLTIVSGCSTGTEALRKENVSIYSWAEYEMKKSSNEIASAVFEELECRSKSGYFEGKDTLRMVANGCPGQNKNTIVLTMCISWVHRTKTSTTTVELVFPLTSYSYMPSDRIFGGRERSLKKRDTIVQLEEYHSEFSKHGTVKLLGKDWTKQNWKSEAKNCVKDPKNLYFKISQVKKLILTKKQKMSTYDSSKLSDFSYDDSCDSGFEYSFKSESSEIVDDRSDYIDLDNELSTPLKRKLPENFNRELYDKFNAAFHSSLIERVKPPLLYEPWKSSPTYESNPFENDSEELEFFCRLRNNEDKCSTPVKEKPKRRYATGRNRVSRAKSPTQIMRIKKVRRLKANDRERNRMHMLNEALERLRCVLPTFPEDTKLTKIETLRFAHNYIYALSQALNDIEMYSNGGENITVNVGNVVVSISKNGNAITAKNLEQKLGQAVVTSGSITNASFMQDYNQDTDNFVTNTYQYNCNTELQPYCGQQQYDQYPNSANFGHYNNYQMGYDYNSCMKV</sequence>
<keyword evidence="4" id="KW-1185">Reference proteome</keyword>
<dbReference type="SMART" id="SM00353">
    <property type="entry name" value="HLH"/>
    <property type="match status" value="1"/>
</dbReference>
<dbReference type="PANTHER" id="PTHR19290:SF163">
    <property type="entry name" value="BASIC HELIX-LOOP-HELIX NEURAL TRANSCRIPTION FACTOR TAP"/>
    <property type="match status" value="1"/>
</dbReference>
<gene>
    <name evidence="3" type="ORF">DIABBA_LOCUS12799</name>
</gene>
<dbReference type="GO" id="GO:0046983">
    <property type="term" value="F:protein dimerization activity"/>
    <property type="evidence" value="ECO:0007669"/>
    <property type="project" value="InterPro"/>
</dbReference>